<reference evidence="1" key="3">
    <citation type="journal article" date="2017" name="Genome Announc.">
        <title>Twelve Complete Reference Genomes of Clinical Isolates in the Capnocytophaga Genus.</title>
        <authorList>
            <person name="Villarma A."/>
            <person name="Gulvik C.A."/>
            <person name="Rowe L.A."/>
            <person name="Sheth M."/>
            <person name="Juieng P."/>
            <person name="Nicholson A.C."/>
            <person name="Loparev V.N."/>
            <person name="McQuiston J.R."/>
        </authorList>
    </citation>
    <scope>NUCLEOTIDE SEQUENCE</scope>
    <source>
        <strain evidence="1">H5594</strain>
    </source>
</reference>
<dbReference type="Pfam" id="PF00300">
    <property type="entry name" value="His_Phos_1"/>
    <property type="match status" value="1"/>
</dbReference>
<dbReference type="InterPro" id="IPR013078">
    <property type="entry name" value="His_Pase_superF_clade-1"/>
</dbReference>
<dbReference type="SUPFAM" id="SSF53254">
    <property type="entry name" value="Phosphoglycerate mutase-like"/>
    <property type="match status" value="1"/>
</dbReference>
<evidence type="ECO:0000313" key="1">
    <source>
        <dbReference type="EMBL" id="ATA92468.1"/>
    </source>
</evidence>
<sequence>MKEIHLVRHAKSDWAGLLPDISRPLCQRGIDDALLVSQTLKKDHFQTQAIFASPSIRTQKTAAIFINELNLNHLPFSTETDLYDFSGEMLIKTLQDLDQAYDNVLIFGHNHAVTYFVNTHTDHYFENIPTCGYVHLRFSVSRWKDLEKGVLLRKFFPKELTL</sequence>
<reference evidence="3" key="1">
    <citation type="submission" date="2015-01" db="EMBL/GenBank/DDBJ databases">
        <authorList>
            <person name="MANFREDI Pablo"/>
        </authorList>
    </citation>
    <scope>NUCLEOTIDE SEQUENCE [LARGE SCALE GENOMIC DNA]</scope>
    <source>
        <strain evidence="3">Cc11</strain>
    </source>
</reference>
<evidence type="ECO:0000313" key="2">
    <source>
        <dbReference type="EMBL" id="CEN49940.1"/>
    </source>
</evidence>
<protein>
    <submittedName>
        <fullName evidence="2">Uncharacterized protein</fullName>
    </submittedName>
</protein>
<dbReference type="Gene3D" id="3.40.50.1240">
    <property type="entry name" value="Phosphoglycerate mutase-like"/>
    <property type="match status" value="1"/>
</dbReference>
<dbReference type="GeneID" id="69581282"/>
<dbReference type="Proteomes" id="UP000243136">
    <property type="component" value="Chromosome"/>
</dbReference>
<dbReference type="RefSeq" id="WP_013996677.1">
    <property type="nucleotide sequence ID" value="NZ_CP022382.1"/>
</dbReference>
<proteinExistence type="predicted"/>
<dbReference type="InterPro" id="IPR029033">
    <property type="entry name" value="His_PPase_superfam"/>
</dbReference>
<name>A0A0B7IDV1_9FLAO</name>
<accession>A0A0B7IDV1</accession>
<dbReference type="OMA" id="HAKSDWP"/>
<dbReference type="SMART" id="SM00855">
    <property type="entry name" value="PGAM"/>
    <property type="match status" value="1"/>
</dbReference>
<reference evidence="2" key="2">
    <citation type="submission" date="2015-01" db="EMBL/GenBank/DDBJ databases">
        <authorList>
            <person name="Xiang T."/>
            <person name="Song Y."/>
            <person name="Huang L."/>
            <person name="Wang B."/>
            <person name="Wu P."/>
        </authorList>
    </citation>
    <scope>NUCLEOTIDE SEQUENCE [LARGE SCALE GENOMIC DNA]</scope>
    <source>
        <strain evidence="2">Cc11</strain>
    </source>
</reference>
<organism evidence="2 3">
    <name type="scientific">Capnocytophaga canimorsus</name>
    <dbReference type="NCBI Taxonomy" id="28188"/>
    <lineage>
        <taxon>Bacteria</taxon>
        <taxon>Pseudomonadati</taxon>
        <taxon>Bacteroidota</taxon>
        <taxon>Flavobacteriia</taxon>
        <taxon>Flavobacteriales</taxon>
        <taxon>Flavobacteriaceae</taxon>
        <taxon>Capnocytophaga</taxon>
    </lineage>
</organism>
<gene>
    <name evidence="2" type="ORF">CCAN11_2040017</name>
    <name evidence="1" type="ORF">CGC56_10040</name>
</gene>
<dbReference type="Proteomes" id="UP000039370">
    <property type="component" value="Unassembled WGS sequence"/>
</dbReference>
<evidence type="ECO:0000313" key="4">
    <source>
        <dbReference type="Proteomes" id="UP000243136"/>
    </source>
</evidence>
<dbReference type="EMBL" id="CP022388">
    <property type="protein sequence ID" value="ATA92468.1"/>
    <property type="molecule type" value="Genomic_DNA"/>
</dbReference>
<dbReference type="CDD" id="cd07067">
    <property type="entry name" value="HP_PGM_like"/>
    <property type="match status" value="1"/>
</dbReference>
<dbReference type="AlphaFoldDB" id="A0A0B7IDV1"/>
<reference evidence="4" key="4">
    <citation type="submission" date="2017-06" db="EMBL/GenBank/DDBJ databases">
        <title>Capnocytophaga spp. assemblies.</title>
        <authorList>
            <person name="Gulvik C.A."/>
        </authorList>
    </citation>
    <scope>NUCLEOTIDE SEQUENCE [LARGE SCALE GENOMIC DNA]</scope>
    <source>
        <strain evidence="4">H5594</strain>
    </source>
</reference>
<evidence type="ECO:0000313" key="3">
    <source>
        <dbReference type="Proteomes" id="UP000039370"/>
    </source>
</evidence>
<dbReference type="EMBL" id="CDOK01000118">
    <property type="protein sequence ID" value="CEN49940.1"/>
    <property type="molecule type" value="Genomic_DNA"/>
</dbReference>